<feature type="transmembrane region" description="Helical" evidence="1">
    <location>
        <begin position="142"/>
        <end position="165"/>
    </location>
</feature>
<keyword evidence="1" id="KW-0812">Transmembrane</keyword>
<name>A0ABT6APU9_9BURK</name>
<comment type="caution">
    <text evidence="2">The sequence shown here is derived from an EMBL/GenBank/DDBJ whole genome shotgun (WGS) entry which is preliminary data.</text>
</comment>
<feature type="transmembrane region" description="Helical" evidence="1">
    <location>
        <begin position="236"/>
        <end position="257"/>
    </location>
</feature>
<sequence length="267" mass="29366">MNALSLLRSYFVTSIRTQLEYPGSSLLLGFGSFLTMIIELAAIWALFDRFGNVQGWQFGDIAFFFGMVSISFSIADFLSRGFDVFGTAFVKTGDFDRLLLRPRAAALQLIGYDFRLRVLGRLLQGVVVLAVATRALDFHWTPYAAGLSLWTVAGGVALFFGLMVLQATLSFWTVESLEIVNVVTYGGVQAAQYPLSLYTQWFRNLLIFVVPIGCVAYFPVLAILGKPDPLGAPDWLLPIAPAAGFVFLALSFCAWRFGVSRYVSSGS</sequence>
<dbReference type="PANTHER" id="PTHR36833">
    <property type="entry name" value="SLR0610 PROTEIN-RELATED"/>
    <property type="match status" value="1"/>
</dbReference>
<evidence type="ECO:0000313" key="2">
    <source>
        <dbReference type="EMBL" id="MDF3834651.1"/>
    </source>
</evidence>
<dbReference type="PANTHER" id="PTHR36833:SF1">
    <property type="entry name" value="INTEGRAL MEMBRANE TRANSPORT PROTEIN"/>
    <property type="match status" value="1"/>
</dbReference>
<feature type="transmembrane region" description="Helical" evidence="1">
    <location>
        <begin position="26"/>
        <end position="47"/>
    </location>
</feature>
<dbReference type="Proteomes" id="UP001216674">
    <property type="component" value="Unassembled WGS sequence"/>
</dbReference>
<dbReference type="RefSeq" id="WP_276265644.1">
    <property type="nucleotide sequence ID" value="NZ_JARJLM010000289.1"/>
</dbReference>
<gene>
    <name evidence="2" type="ORF">P3W85_17035</name>
</gene>
<protein>
    <submittedName>
        <fullName evidence="2">ABC-2 family transporter protein</fullName>
    </submittedName>
</protein>
<feature type="transmembrane region" description="Helical" evidence="1">
    <location>
        <begin position="118"/>
        <end position="136"/>
    </location>
</feature>
<evidence type="ECO:0000313" key="3">
    <source>
        <dbReference type="Proteomes" id="UP001216674"/>
    </source>
</evidence>
<proteinExistence type="predicted"/>
<keyword evidence="1" id="KW-1133">Transmembrane helix</keyword>
<feature type="transmembrane region" description="Helical" evidence="1">
    <location>
        <begin position="205"/>
        <end position="224"/>
    </location>
</feature>
<dbReference type="Pfam" id="PF06182">
    <property type="entry name" value="ABC2_membrane_6"/>
    <property type="match status" value="1"/>
</dbReference>
<keyword evidence="1" id="KW-0472">Membrane</keyword>
<organism evidence="2 3">
    <name type="scientific">Cupriavidus basilensis</name>
    <dbReference type="NCBI Taxonomy" id="68895"/>
    <lineage>
        <taxon>Bacteria</taxon>
        <taxon>Pseudomonadati</taxon>
        <taxon>Pseudomonadota</taxon>
        <taxon>Betaproteobacteria</taxon>
        <taxon>Burkholderiales</taxon>
        <taxon>Burkholderiaceae</taxon>
        <taxon>Cupriavidus</taxon>
    </lineage>
</organism>
<evidence type="ECO:0000256" key="1">
    <source>
        <dbReference type="SAM" id="Phobius"/>
    </source>
</evidence>
<keyword evidence="3" id="KW-1185">Reference proteome</keyword>
<dbReference type="EMBL" id="JARJLM010000289">
    <property type="protein sequence ID" value="MDF3834651.1"/>
    <property type="molecule type" value="Genomic_DNA"/>
</dbReference>
<feature type="transmembrane region" description="Helical" evidence="1">
    <location>
        <begin position="59"/>
        <end position="78"/>
    </location>
</feature>
<reference evidence="2 3" key="1">
    <citation type="submission" date="2023-03" db="EMBL/GenBank/DDBJ databases">
        <title>Draft assemblies of triclosan tolerant bacteria isolated from returned activated sludge.</title>
        <authorList>
            <person name="Van Hamelsveld S."/>
        </authorList>
    </citation>
    <scope>NUCLEOTIDE SEQUENCE [LARGE SCALE GENOMIC DNA]</scope>
    <source>
        <strain evidence="2 3">GW210010_S58</strain>
    </source>
</reference>
<dbReference type="InterPro" id="IPR010390">
    <property type="entry name" value="ABC-2_transporter-like"/>
</dbReference>
<accession>A0ABT6APU9</accession>